<keyword evidence="1" id="KW-0677">Repeat</keyword>
<organism evidence="6 7">
    <name type="scientific">Poecilia formosa</name>
    <name type="common">Amazon molly</name>
    <name type="synonym">Limia formosa</name>
    <dbReference type="NCBI Taxonomy" id="48698"/>
    <lineage>
        <taxon>Eukaryota</taxon>
        <taxon>Metazoa</taxon>
        <taxon>Chordata</taxon>
        <taxon>Craniata</taxon>
        <taxon>Vertebrata</taxon>
        <taxon>Euteleostomi</taxon>
        <taxon>Actinopterygii</taxon>
        <taxon>Neopterygii</taxon>
        <taxon>Teleostei</taxon>
        <taxon>Neoteleostei</taxon>
        <taxon>Acanthomorphata</taxon>
        <taxon>Ovalentaria</taxon>
        <taxon>Atherinomorphae</taxon>
        <taxon>Cyprinodontiformes</taxon>
        <taxon>Poeciliidae</taxon>
        <taxon>Poeciliinae</taxon>
        <taxon>Poecilia</taxon>
    </lineage>
</organism>
<dbReference type="STRING" id="48698.ENSPFOP00000021962"/>
<accession>A0A096LS21</accession>
<protein>
    <submittedName>
        <fullName evidence="6">Uncharacterized protein</fullName>
    </submittedName>
</protein>
<evidence type="ECO:0000313" key="6">
    <source>
        <dbReference type="Ensembl" id="ENSPFOP00000021962.1"/>
    </source>
</evidence>
<dbReference type="SUPFAM" id="SSF48403">
    <property type="entry name" value="Ankyrin repeat"/>
    <property type="match status" value="1"/>
</dbReference>
<feature type="compositionally biased region" description="Basic and acidic residues" evidence="5">
    <location>
        <begin position="49"/>
        <end position="72"/>
    </location>
</feature>
<keyword evidence="2 4" id="KW-0040">ANK repeat</keyword>
<feature type="repeat" description="ANK" evidence="4">
    <location>
        <begin position="291"/>
        <end position="313"/>
    </location>
</feature>
<dbReference type="InterPro" id="IPR002110">
    <property type="entry name" value="Ankyrin_rpt"/>
</dbReference>
<dbReference type="Pfam" id="PF12796">
    <property type="entry name" value="Ank_2"/>
    <property type="match status" value="1"/>
</dbReference>
<reference evidence="6" key="2">
    <citation type="submission" date="2025-08" db="UniProtKB">
        <authorList>
            <consortium name="Ensembl"/>
        </authorList>
    </citation>
    <scope>IDENTIFICATION</scope>
</reference>
<evidence type="ECO:0000313" key="7">
    <source>
        <dbReference type="Proteomes" id="UP000028760"/>
    </source>
</evidence>
<feature type="repeat" description="ANK" evidence="4">
    <location>
        <begin position="263"/>
        <end position="292"/>
    </location>
</feature>
<dbReference type="Proteomes" id="UP000028760">
    <property type="component" value="Unassembled WGS sequence"/>
</dbReference>
<evidence type="ECO:0000256" key="3">
    <source>
        <dbReference type="ARBA" id="ARBA00038122"/>
    </source>
</evidence>
<dbReference type="SMART" id="SM00248">
    <property type="entry name" value="ANK"/>
    <property type="match status" value="2"/>
</dbReference>
<evidence type="ECO:0000256" key="5">
    <source>
        <dbReference type="SAM" id="MobiDB-lite"/>
    </source>
</evidence>
<dbReference type="EMBL" id="AYCK01011938">
    <property type="status" value="NOT_ANNOTATED_CDS"/>
    <property type="molecule type" value="Genomic_DNA"/>
</dbReference>
<dbReference type="Gene3D" id="1.25.40.20">
    <property type="entry name" value="Ankyrin repeat-containing domain"/>
    <property type="match status" value="1"/>
</dbReference>
<reference evidence="6" key="3">
    <citation type="submission" date="2025-09" db="UniProtKB">
        <authorList>
            <consortium name="Ensembl"/>
        </authorList>
    </citation>
    <scope>IDENTIFICATION</scope>
</reference>
<dbReference type="EMBL" id="AYCK01011937">
    <property type="status" value="NOT_ANNOTATED_CDS"/>
    <property type="molecule type" value="Genomic_DNA"/>
</dbReference>
<dbReference type="PANTHER" id="PTHR14491">
    <property type="entry name" value="SOSONDOWAH, ISOFORM G"/>
    <property type="match status" value="1"/>
</dbReference>
<keyword evidence="7" id="KW-1185">Reference proteome</keyword>
<dbReference type="EMBL" id="AYCK01011936">
    <property type="status" value="NOT_ANNOTATED_CDS"/>
    <property type="molecule type" value="Genomic_DNA"/>
</dbReference>
<feature type="region of interest" description="Disordered" evidence="5">
    <location>
        <begin position="1"/>
        <end position="131"/>
    </location>
</feature>
<evidence type="ECO:0000256" key="1">
    <source>
        <dbReference type="ARBA" id="ARBA00022737"/>
    </source>
</evidence>
<dbReference type="Ensembl" id="ENSPFOT00000022194.1">
    <property type="protein sequence ID" value="ENSPFOP00000021962.1"/>
    <property type="gene ID" value="ENSPFOG00000023663.1"/>
</dbReference>
<reference evidence="7" key="1">
    <citation type="submission" date="2013-10" db="EMBL/GenBank/DDBJ databases">
        <authorList>
            <person name="Schartl M."/>
            <person name="Warren W."/>
        </authorList>
    </citation>
    <scope>NUCLEOTIDE SEQUENCE [LARGE SCALE GENOMIC DNA]</scope>
    <source>
        <strain evidence="7">female</strain>
    </source>
</reference>
<evidence type="ECO:0000256" key="2">
    <source>
        <dbReference type="ARBA" id="ARBA00023043"/>
    </source>
</evidence>
<evidence type="ECO:0000256" key="4">
    <source>
        <dbReference type="PROSITE-ProRule" id="PRU00023"/>
    </source>
</evidence>
<sequence length="396" mass="43317">MEDVSKPLSPSAAESQDDQELMPDQNPKSLGDDQDQKCWLVNPDEDDISDKVLEDHNPHLDYEPEVQTEDRFPTQTYEEDLSGQSEFSPVAEEKIQDCMDEASGEYQNRSGPDLTSAPTNQDEAGESGGGVPALVVTEADQARRSAAVPQRAARPPDLVIPAAISVSNLISSGDGGSANFCDLPSPRSDSCSVTSEVTISRRSEEDDTRSVTASSVMSLFHRVQLDPLEKDWLRSSAVGNMAAQRLLLAQDPGLVLKKDFVTTALHWAAKQGRQEAVDMMIHSGADVNVRSGYTALHVASIHGHQEVVQTLISTYNAKTNIRDYHGKTAVQYWSGSTDIFSTADPHTSRMFCPGRRTQRFALPSLHLSRSRSQGQLHLEFGAVHQSASYEALDLHV</sequence>
<comment type="similarity">
    <text evidence="3">Belongs to the SOWAH family.</text>
</comment>
<dbReference type="PROSITE" id="PS50088">
    <property type="entry name" value="ANK_REPEAT"/>
    <property type="match status" value="2"/>
</dbReference>
<name>A0A096LS21_POEFO</name>
<dbReference type="OMA" id="DWWRSSA"/>
<dbReference type="eggNOG" id="KOG0504">
    <property type="taxonomic scope" value="Eukaryota"/>
</dbReference>
<dbReference type="InterPro" id="IPR036770">
    <property type="entry name" value="Ankyrin_rpt-contain_sf"/>
</dbReference>
<dbReference type="GeneTree" id="ENSGT00950000183003"/>
<proteinExistence type="inferred from homology"/>
<dbReference type="AlphaFoldDB" id="A0A096LS21"/>
<dbReference type="PANTHER" id="PTHR14491:SF9">
    <property type="entry name" value="ANKYRIN REPEAT DOMAIN-CONTAINING PROTEIN SOWAHB-LIKE"/>
    <property type="match status" value="1"/>
</dbReference>
<dbReference type="PROSITE" id="PS50297">
    <property type="entry name" value="ANK_REP_REGION"/>
    <property type="match status" value="2"/>
</dbReference>